<dbReference type="Gene3D" id="3.55.50.40">
    <property type="match status" value="1"/>
</dbReference>
<proteinExistence type="predicted"/>
<dbReference type="RefSeq" id="WP_125552680.1">
    <property type="nucleotide sequence ID" value="NZ_JBHSSL010000041.1"/>
</dbReference>
<organism evidence="3 4">
    <name type="scientific">Loigolactobacillus jiayinensis</name>
    <dbReference type="NCBI Taxonomy" id="2486016"/>
    <lineage>
        <taxon>Bacteria</taxon>
        <taxon>Bacillati</taxon>
        <taxon>Bacillota</taxon>
        <taxon>Bacilli</taxon>
        <taxon>Lactobacillales</taxon>
        <taxon>Lactobacillaceae</taxon>
        <taxon>Loigolactobacillus</taxon>
    </lineage>
</organism>
<sequence>MLILILVSRLFTLDKVLVKGLNSADKELLNCILFNSFQAQWEQNSTYQVQFTAWDNHSEAYEMLDVEASIFFDGQEYIVKTNEPDIVGGIETKQITCMHVYNEVSRIRQRNVNAGDKTYSVTDVLDFYFKGNTYGFTYQVNGTFDKQVITDLGNSSGKDCLSKILGTWPDAVIFPDNKIIRVYSGEAFKQNLGGRLDYPNNSNEVKITNDSQALVNQVKAYGKEKDTGTDSGAVSYYFNPITVSDDDSIKKWGLHIGDDISDDRFTSAVSMEAYAKSRLQPNPALTIEVIASANVKPIAGEVRRLEIRPKSFVTDVQVMSYTWYPFDPTQGTDIILNNTEQTILDYQRSMTTKINQAVSNVKNKTSVFAPNILLGEKVGEVGGD</sequence>
<evidence type="ECO:0000259" key="1">
    <source>
        <dbReference type="Pfam" id="PF06605"/>
    </source>
</evidence>
<dbReference type="Pfam" id="PF18994">
    <property type="entry name" value="Prophage_tailD1"/>
    <property type="match status" value="1"/>
</dbReference>
<protein>
    <submittedName>
        <fullName evidence="3">Phage tail protein</fullName>
    </submittedName>
</protein>
<keyword evidence="4" id="KW-1185">Reference proteome</keyword>
<dbReference type="Proteomes" id="UP001596289">
    <property type="component" value="Unassembled WGS sequence"/>
</dbReference>
<name>A0ABW1RGT3_9LACO</name>
<dbReference type="InterPro" id="IPR044051">
    <property type="entry name" value="Prophage_tail_N"/>
</dbReference>
<dbReference type="InterPro" id="IPR010572">
    <property type="entry name" value="Tail_dom"/>
</dbReference>
<evidence type="ECO:0000313" key="3">
    <source>
        <dbReference type="EMBL" id="MFC6170349.1"/>
    </source>
</evidence>
<reference evidence="4" key="1">
    <citation type="journal article" date="2019" name="Int. J. Syst. Evol. Microbiol.">
        <title>The Global Catalogue of Microorganisms (GCM) 10K type strain sequencing project: providing services to taxonomists for standard genome sequencing and annotation.</title>
        <authorList>
            <consortium name="The Broad Institute Genomics Platform"/>
            <consortium name="The Broad Institute Genome Sequencing Center for Infectious Disease"/>
            <person name="Wu L."/>
            <person name="Ma J."/>
        </authorList>
    </citation>
    <scope>NUCLEOTIDE SEQUENCE [LARGE SCALE GENOMIC DNA]</scope>
    <source>
        <strain evidence="4">CCM 8904</strain>
    </source>
</reference>
<feature type="domain" description="Tail spike" evidence="1">
    <location>
        <begin position="108"/>
        <end position="349"/>
    </location>
</feature>
<evidence type="ECO:0000313" key="4">
    <source>
        <dbReference type="Proteomes" id="UP001596289"/>
    </source>
</evidence>
<feature type="domain" description="Prophage endopeptidase tail N-terminal" evidence="2">
    <location>
        <begin position="17"/>
        <end position="99"/>
    </location>
</feature>
<accession>A0ABW1RGT3</accession>
<comment type="caution">
    <text evidence="3">The sequence shown here is derived from an EMBL/GenBank/DDBJ whole genome shotgun (WGS) entry which is preliminary data.</text>
</comment>
<dbReference type="EMBL" id="JBHSSL010000041">
    <property type="protein sequence ID" value="MFC6170349.1"/>
    <property type="molecule type" value="Genomic_DNA"/>
</dbReference>
<dbReference type="Gene3D" id="6.20.110.10">
    <property type="match status" value="1"/>
</dbReference>
<gene>
    <name evidence="3" type="ORF">ACFQGP_07155</name>
</gene>
<evidence type="ECO:0000259" key="2">
    <source>
        <dbReference type="Pfam" id="PF18994"/>
    </source>
</evidence>
<dbReference type="Pfam" id="PF06605">
    <property type="entry name" value="Prophage_tail"/>
    <property type="match status" value="1"/>
</dbReference>